<sequence>MIPYRKGTSFVIKKKGRGGKRHLRRLQHDSKTPGWLWLPGLQKWHYQYEKLGLAPWHWHHRQPPRIVRQLAAQHLLTTFFAWQPELAALNEPVYSAVWLVEAEFAHSSQVAVGIRECVADYQNRHGDPIDNAPSLPTEYQQLPGANRLSWTTHSWQVLHEDCDYPNGWPHYLLRLPHYDYHWQGRTFLVVQTGWVWVGQLPEQGTSAQPGTVL</sequence>
<evidence type="ECO:0000313" key="1">
    <source>
        <dbReference type="EMBL" id="UOQ51443.1"/>
    </source>
</evidence>
<gene>
    <name evidence="1" type="ORF">MUN80_16935</name>
</gene>
<dbReference type="Proteomes" id="UP000831785">
    <property type="component" value="Chromosome"/>
</dbReference>
<evidence type="ECO:0000313" key="2">
    <source>
        <dbReference type="Proteomes" id="UP000831785"/>
    </source>
</evidence>
<organism evidence="1 2">
    <name type="scientific">Hymenobacter cellulosivorans</name>
    <dbReference type="NCBI Taxonomy" id="2932249"/>
    <lineage>
        <taxon>Bacteria</taxon>
        <taxon>Pseudomonadati</taxon>
        <taxon>Bacteroidota</taxon>
        <taxon>Cytophagia</taxon>
        <taxon>Cytophagales</taxon>
        <taxon>Hymenobacteraceae</taxon>
        <taxon>Hymenobacter</taxon>
    </lineage>
</organism>
<dbReference type="EMBL" id="CP095049">
    <property type="protein sequence ID" value="UOQ51443.1"/>
    <property type="molecule type" value="Genomic_DNA"/>
</dbReference>
<accession>A0ABY4F469</accession>
<reference evidence="1 2" key="1">
    <citation type="submission" date="2022-04" db="EMBL/GenBank/DDBJ databases">
        <title>Hymenobacter sp. isolated from the air.</title>
        <authorList>
            <person name="Won M."/>
            <person name="Lee C.-M."/>
            <person name="Woen H.-Y."/>
            <person name="Kwon S.-W."/>
        </authorList>
    </citation>
    <scope>NUCLEOTIDE SEQUENCE [LARGE SCALE GENOMIC DNA]</scope>
    <source>
        <strain evidence="2">5116 S-27</strain>
    </source>
</reference>
<name>A0ABY4F469_9BACT</name>
<keyword evidence="2" id="KW-1185">Reference proteome</keyword>
<dbReference type="RefSeq" id="WP_244714653.1">
    <property type="nucleotide sequence ID" value="NZ_CP095049.1"/>
</dbReference>
<proteinExistence type="predicted"/>
<protein>
    <submittedName>
        <fullName evidence="1">Uncharacterized protein</fullName>
    </submittedName>
</protein>